<dbReference type="Pfam" id="PF10737">
    <property type="entry name" value="GerPC"/>
    <property type="match status" value="1"/>
</dbReference>
<dbReference type="AlphaFoldDB" id="A0A7X0LT36"/>
<dbReference type="RefSeq" id="WP_184521447.1">
    <property type="nucleotide sequence ID" value="NZ_JACHGK010000001.1"/>
</dbReference>
<dbReference type="EMBL" id="JACHGK010000001">
    <property type="protein sequence ID" value="MBB6443501.1"/>
    <property type="molecule type" value="Genomic_DNA"/>
</dbReference>
<gene>
    <name evidence="1" type="ORF">HNR53_000089</name>
</gene>
<evidence type="ECO:0000313" key="2">
    <source>
        <dbReference type="Proteomes" id="UP000531594"/>
    </source>
</evidence>
<keyword evidence="2" id="KW-1185">Reference proteome</keyword>
<evidence type="ECO:0000313" key="1">
    <source>
        <dbReference type="EMBL" id="MBB6443501.1"/>
    </source>
</evidence>
<proteinExistence type="predicted"/>
<reference evidence="1 2" key="1">
    <citation type="submission" date="2020-08" db="EMBL/GenBank/DDBJ databases">
        <title>Genomic Encyclopedia of Type Strains, Phase IV (KMG-IV): sequencing the most valuable type-strain genomes for metagenomic binning, comparative biology and taxonomic classification.</title>
        <authorList>
            <person name="Goeker M."/>
        </authorList>
    </citation>
    <scope>NUCLEOTIDE SEQUENCE [LARGE SCALE GENOMIC DNA]</scope>
    <source>
        <strain evidence="1 2">DSM 5391</strain>
    </source>
</reference>
<accession>A0A7X0LT36</accession>
<sequence length="201" mass="23732">MNQEFYYILQSIQDYVFQQDRKIQFLQKKIISLEKSITELQNRPPIQVERMEYKFDQLKVETLEGTLNIGLNPSDLQNIEDLALPKQNGASTPKERMVMFTEIENSINEYLSENLSSIITNAGEQLQFKDADTYHEFILQDIKKQLPNRIEYYLNQPIRSENETSEQYTNHILEQLIKEIQHGVSLFLQHLPENMKGMKTE</sequence>
<protein>
    <submittedName>
        <fullName evidence="1">Spore germination protein PC</fullName>
    </submittedName>
</protein>
<dbReference type="Proteomes" id="UP000531594">
    <property type="component" value="Unassembled WGS sequence"/>
</dbReference>
<comment type="caution">
    <text evidence="1">The sequence shown here is derived from an EMBL/GenBank/DDBJ whole genome shotgun (WGS) entry which is preliminary data.</text>
</comment>
<dbReference type="InterPro" id="IPR019673">
    <property type="entry name" value="Spore_germination_GerPC"/>
</dbReference>
<organism evidence="1 2">
    <name type="scientific">Bacillus benzoevorans</name>
    <dbReference type="NCBI Taxonomy" id="1456"/>
    <lineage>
        <taxon>Bacteria</taxon>
        <taxon>Bacillati</taxon>
        <taxon>Bacillota</taxon>
        <taxon>Bacilli</taxon>
        <taxon>Bacillales</taxon>
        <taxon>Bacillaceae</taxon>
        <taxon>Bacillus</taxon>
    </lineage>
</organism>
<name>A0A7X0LT36_9BACI</name>